<keyword evidence="3" id="KW-1185">Reference proteome</keyword>
<sequence length="265" mass="28111">MRILSLFLFSALLIVIGLVVVWRMRPVAPPPPSSVAAPLPDACGDVSFEGAGHIVCVLDSGAYDIRIAHESVNGAPFGSVPALDAEMAGQGRMPLLSMNAGMYHKDLSPVGLLVEEGREKARLNLDDGEGNFFMKQNGVFMIGRDGRGAVMEASDYAQQAPDAFYATQSGPMLVIDGNIHPRFEPDGASRHVRNGVGIDGQGRIVLAVSRKPVSLGSFARLFRDELGCRNALFLDGAISTMTSAGKIIVGGKHPAGPIVAVFEKR</sequence>
<evidence type="ECO:0000259" key="1">
    <source>
        <dbReference type="Pfam" id="PF09992"/>
    </source>
</evidence>
<dbReference type="Pfam" id="PF09992">
    <property type="entry name" value="NAGPA"/>
    <property type="match status" value="1"/>
</dbReference>
<dbReference type="InterPro" id="IPR018711">
    <property type="entry name" value="NAGPA"/>
</dbReference>
<dbReference type="RefSeq" id="WP_354151113.1">
    <property type="nucleotide sequence ID" value="NZ_JBEPMN010000004.1"/>
</dbReference>
<comment type="caution">
    <text evidence="2">The sequence shown here is derived from an EMBL/GenBank/DDBJ whole genome shotgun (WGS) entry which is preliminary data.</text>
</comment>
<protein>
    <submittedName>
        <fullName evidence="2">Uncharacterized protein YigE (DUF2233 family)</fullName>
    </submittedName>
</protein>
<evidence type="ECO:0000313" key="2">
    <source>
        <dbReference type="EMBL" id="MET3661235.1"/>
    </source>
</evidence>
<reference evidence="2 3" key="1">
    <citation type="submission" date="2024-06" db="EMBL/GenBank/DDBJ databases">
        <title>Genomic Encyclopedia of Type Strains, Phase IV (KMG-IV): sequencing the most valuable type-strain genomes for metagenomic binning, comparative biology and taxonomic classification.</title>
        <authorList>
            <person name="Goeker M."/>
        </authorList>
    </citation>
    <scope>NUCLEOTIDE SEQUENCE [LARGE SCALE GENOMIC DNA]</scope>
    <source>
        <strain evidence="2 3">DSM 19730</strain>
    </source>
</reference>
<proteinExistence type="predicted"/>
<dbReference type="EMBL" id="JBEPMN010000004">
    <property type="protein sequence ID" value="MET3661235.1"/>
    <property type="molecule type" value="Genomic_DNA"/>
</dbReference>
<feature type="domain" description="Phosphodiester glycosidase" evidence="1">
    <location>
        <begin position="97"/>
        <end position="244"/>
    </location>
</feature>
<name>A0ABV2KJH3_9HYPH</name>
<evidence type="ECO:0000313" key="3">
    <source>
        <dbReference type="Proteomes" id="UP001549143"/>
    </source>
</evidence>
<accession>A0ABV2KJH3</accession>
<gene>
    <name evidence="2" type="ORF">ABID44_001555</name>
</gene>
<dbReference type="Proteomes" id="UP001549143">
    <property type="component" value="Unassembled WGS sequence"/>
</dbReference>
<organism evidence="2 3">
    <name type="scientific">Aquamicrobium ahrensii</name>
    <dbReference type="NCBI Taxonomy" id="469551"/>
    <lineage>
        <taxon>Bacteria</taxon>
        <taxon>Pseudomonadati</taxon>
        <taxon>Pseudomonadota</taxon>
        <taxon>Alphaproteobacteria</taxon>
        <taxon>Hyphomicrobiales</taxon>
        <taxon>Phyllobacteriaceae</taxon>
        <taxon>Aquamicrobium</taxon>
    </lineage>
</organism>